<reference evidence="1 2" key="2">
    <citation type="submission" date="2018-11" db="EMBL/GenBank/DDBJ databases">
        <authorList>
            <consortium name="Pathogen Informatics"/>
        </authorList>
    </citation>
    <scope>NUCLEOTIDE SEQUENCE [LARGE SCALE GENOMIC DNA]</scope>
    <source>
        <strain evidence="1">Dakar</strain>
        <strain evidence="2">Dakar, Senegal</strain>
    </source>
</reference>
<keyword evidence="2" id="KW-1185">Reference proteome</keyword>
<name>A0A183L3J8_9TREM</name>
<evidence type="ECO:0000313" key="2">
    <source>
        <dbReference type="Proteomes" id="UP000279833"/>
    </source>
</evidence>
<protein>
    <submittedName>
        <fullName evidence="3">Ribosome biogenesis protein NOP53</fullName>
    </submittedName>
</protein>
<accession>A0A183L3J8</accession>
<dbReference type="WBParaSite" id="SCUD_0002190901-mRNA-1">
    <property type="protein sequence ID" value="SCUD_0002190901-mRNA-1"/>
    <property type="gene ID" value="SCUD_0002190901"/>
</dbReference>
<dbReference type="Proteomes" id="UP000279833">
    <property type="component" value="Unassembled WGS sequence"/>
</dbReference>
<dbReference type="STRING" id="6186.A0A183L3J8"/>
<dbReference type="EMBL" id="UZAK01047778">
    <property type="protein sequence ID" value="VDP76991.1"/>
    <property type="molecule type" value="Genomic_DNA"/>
</dbReference>
<gene>
    <name evidence="1" type="ORF">SCUD_LOCUS21906</name>
</gene>
<evidence type="ECO:0000313" key="1">
    <source>
        <dbReference type="EMBL" id="VDP76991.1"/>
    </source>
</evidence>
<proteinExistence type="predicted"/>
<evidence type="ECO:0000313" key="3">
    <source>
        <dbReference type="WBParaSite" id="SCUD_0002190901-mRNA-1"/>
    </source>
</evidence>
<sequence length="128" mass="14887">MISLKSIVGEVRREDLLEEWEKKKAVLLGQVPKVDTPAIKRNKRKGRSKPGRIEAKKQNIHFERKMFTIKEVLGVREAEEKLRRKVSYKKNNDISTLPRPSEALVTKKKLSKRRTNTALDVLIPPKEF</sequence>
<reference evidence="3" key="1">
    <citation type="submission" date="2016-06" db="UniProtKB">
        <authorList>
            <consortium name="WormBaseParasite"/>
        </authorList>
    </citation>
    <scope>IDENTIFICATION</scope>
</reference>
<dbReference type="AlphaFoldDB" id="A0A183L3J8"/>
<organism evidence="3">
    <name type="scientific">Schistosoma curassoni</name>
    <dbReference type="NCBI Taxonomy" id="6186"/>
    <lineage>
        <taxon>Eukaryota</taxon>
        <taxon>Metazoa</taxon>
        <taxon>Spiralia</taxon>
        <taxon>Lophotrochozoa</taxon>
        <taxon>Platyhelminthes</taxon>
        <taxon>Trematoda</taxon>
        <taxon>Digenea</taxon>
        <taxon>Strigeidida</taxon>
        <taxon>Schistosomatoidea</taxon>
        <taxon>Schistosomatidae</taxon>
        <taxon>Schistosoma</taxon>
    </lineage>
</organism>